<dbReference type="InterPro" id="IPR012292">
    <property type="entry name" value="Globin/Proto"/>
</dbReference>
<evidence type="ECO:0000256" key="6">
    <source>
        <dbReference type="SAM" id="MobiDB-lite"/>
    </source>
</evidence>
<accession>A0A366FPZ3</accession>
<dbReference type="Proteomes" id="UP000253529">
    <property type="component" value="Unassembled WGS sequence"/>
</dbReference>
<evidence type="ECO:0000313" key="7">
    <source>
        <dbReference type="EMBL" id="RBP16206.1"/>
    </source>
</evidence>
<comment type="caution">
    <text evidence="7">The sequence shown here is derived from an EMBL/GenBank/DDBJ whole genome shotgun (WGS) entry which is preliminary data.</text>
</comment>
<dbReference type="CDD" id="cd14773">
    <property type="entry name" value="TrHb2_PhHbO-like_O"/>
    <property type="match status" value="1"/>
</dbReference>
<dbReference type="PANTHER" id="PTHR47366:SF1">
    <property type="entry name" value="TWO-ON-TWO HEMOGLOBIN-3"/>
    <property type="match status" value="1"/>
</dbReference>
<evidence type="ECO:0000313" key="8">
    <source>
        <dbReference type="Proteomes" id="UP000253529"/>
    </source>
</evidence>
<dbReference type="GO" id="GO:0020037">
    <property type="term" value="F:heme binding"/>
    <property type="evidence" value="ECO:0007669"/>
    <property type="project" value="InterPro"/>
</dbReference>
<dbReference type="EMBL" id="QNRK01000006">
    <property type="protein sequence ID" value="RBP16206.1"/>
    <property type="molecule type" value="Genomic_DNA"/>
</dbReference>
<dbReference type="AlphaFoldDB" id="A0A366FPZ3"/>
<keyword evidence="2" id="KW-0349">Heme</keyword>
<name>A0A366FPZ3_9HYPH</name>
<reference evidence="7 8" key="1">
    <citation type="submission" date="2018-06" db="EMBL/GenBank/DDBJ databases">
        <title>Genomic Encyclopedia of Type Strains, Phase IV (KMG-IV): sequencing the most valuable type-strain genomes for metagenomic binning, comparative biology and taxonomic classification.</title>
        <authorList>
            <person name="Goeker M."/>
        </authorList>
    </citation>
    <scope>NUCLEOTIDE SEQUENCE [LARGE SCALE GENOMIC DNA]</scope>
    <source>
        <strain evidence="7 8">DSM 24875</strain>
    </source>
</reference>
<feature type="region of interest" description="Disordered" evidence="6">
    <location>
        <begin position="1"/>
        <end position="25"/>
    </location>
</feature>
<dbReference type="GO" id="GO:0005344">
    <property type="term" value="F:oxygen carrier activity"/>
    <property type="evidence" value="ECO:0007669"/>
    <property type="project" value="InterPro"/>
</dbReference>
<dbReference type="SUPFAM" id="SSF46458">
    <property type="entry name" value="Globin-like"/>
    <property type="match status" value="1"/>
</dbReference>
<dbReference type="GO" id="GO:0046872">
    <property type="term" value="F:metal ion binding"/>
    <property type="evidence" value="ECO:0007669"/>
    <property type="project" value="UniProtKB-KW"/>
</dbReference>
<sequence length="168" mass="18365">MTDDAIRALKSRPHEKQTSAPLNAETPSPSLYLRIGGAAALEGFVARFYEAMESDPAVARIWDLHPADLDDLKRRLVAFLSGFVGGPPLYPELYGPPFMRARHLHVPIATDERDMWLKCAGAALDQTIVDPVARAEFGAKLAAFANHMRNRNDIDPGADRRESAGDGA</sequence>
<dbReference type="Gene3D" id="1.10.490.10">
    <property type="entry name" value="Globins"/>
    <property type="match status" value="1"/>
</dbReference>
<comment type="similarity">
    <text evidence="5">Belongs to the truncated hemoglobin family. Group II subfamily.</text>
</comment>
<evidence type="ECO:0000256" key="5">
    <source>
        <dbReference type="ARBA" id="ARBA00034496"/>
    </source>
</evidence>
<evidence type="ECO:0000256" key="2">
    <source>
        <dbReference type="ARBA" id="ARBA00022617"/>
    </source>
</evidence>
<organism evidence="7 8">
    <name type="scientific">Roseiarcus fermentans</name>
    <dbReference type="NCBI Taxonomy" id="1473586"/>
    <lineage>
        <taxon>Bacteria</taxon>
        <taxon>Pseudomonadati</taxon>
        <taxon>Pseudomonadota</taxon>
        <taxon>Alphaproteobacteria</taxon>
        <taxon>Hyphomicrobiales</taxon>
        <taxon>Roseiarcaceae</taxon>
        <taxon>Roseiarcus</taxon>
    </lineage>
</organism>
<keyword evidence="8" id="KW-1185">Reference proteome</keyword>
<protein>
    <submittedName>
        <fullName evidence="7">Hemoglobin</fullName>
    </submittedName>
</protein>
<dbReference type="InterPro" id="IPR044203">
    <property type="entry name" value="GlbO/GLB3-like"/>
</dbReference>
<keyword evidence="3" id="KW-0479">Metal-binding</keyword>
<keyword evidence="4" id="KW-0408">Iron</keyword>
<feature type="compositionally biased region" description="Basic and acidic residues" evidence="6">
    <location>
        <begin position="1"/>
        <end position="17"/>
    </location>
</feature>
<evidence type="ECO:0000256" key="1">
    <source>
        <dbReference type="ARBA" id="ARBA00022448"/>
    </source>
</evidence>
<keyword evidence="1" id="KW-0813">Transport</keyword>
<dbReference type="PANTHER" id="PTHR47366">
    <property type="entry name" value="TWO-ON-TWO HEMOGLOBIN-3"/>
    <property type="match status" value="1"/>
</dbReference>
<dbReference type="InterPro" id="IPR009050">
    <property type="entry name" value="Globin-like_sf"/>
</dbReference>
<evidence type="ECO:0000256" key="4">
    <source>
        <dbReference type="ARBA" id="ARBA00023004"/>
    </source>
</evidence>
<dbReference type="Pfam" id="PF01152">
    <property type="entry name" value="Bac_globin"/>
    <property type="match status" value="1"/>
</dbReference>
<evidence type="ECO:0000256" key="3">
    <source>
        <dbReference type="ARBA" id="ARBA00022723"/>
    </source>
</evidence>
<dbReference type="InterPro" id="IPR001486">
    <property type="entry name" value="Hemoglobin_trunc"/>
</dbReference>
<proteinExistence type="inferred from homology"/>
<gene>
    <name evidence="7" type="ORF">DFR50_106168</name>
</gene>
<dbReference type="GO" id="GO:0019825">
    <property type="term" value="F:oxygen binding"/>
    <property type="evidence" value="ECO:0007669"/>
    <property type="project" value="InterPro"/>
</dbReference>